<evidence type="ECO:0000313" key="2">
    <source>
        <dbReference type="Proteomes" id="UP000199149"/>
    </source>
</evidence>
<evidence type="ECO:0000313" key="1">
    <source>
        <dbReference type="EMBL" id="SFN54316.1"/>
    </source>
</evidence>
<dbReference type="AlphaFoldDB" id="A0A1I4ZVP7"/>
<dbReference type="RefSeq" id="WP_143080490.1">
    <property type="nucleotide sequence ID" value="NZ_FOUZ01000014.1"/>
</dbReference>
<organism evidence="1 2">
    <name type="scientific">Algoriella xinjiangensis</name>
    <dbReference type="NCBI Taxonomy" id="684065"/>
    <lineage>
        <taxon>Bacteria</taxon>
        <taxon>Pseudomonadati</taxon>
        <taxon>Bacteroidota</taxon>
        <taxon>Flavobacteriia</taxon>
        <taxon>Flavobacteriales</taxon>
        <taxon>Weeksellaceae</taxon>
        <taxon>Algoriella</taxon>
    </lineage>
</organism>
<reference evidence="2" key="1">
    <citation type="submission" date="2016-10" db="EMBL/GenBank/DDBJ databases">
        <authorList>
            <person name="Varghese N."/>
            <person name="Submissions S."/>
        </authorList>
    </citation>
    <scope>NUCLEOTIDE SEQUENCE [LARGE SCALE GENOMIC DNA]</scope>
    <source>
        <strain evidence="2">XJ109</strain>
    </source>
</reference>
<name>A0A1I4ZVP7_9FLAO</name>
<keyword evidence="2" id="KW-1185">Reference proteome</keyword>
<dbReference type="Proteomes" id="UP000199149">
    <property type="component" value="Unassembled WGS sequence"/>
</dbReference>
<proteinExistence type="predicted"/>
<gene>
    <name evidence="1" type="ORF">SAMN05421738_11489</name>
</gene>
<dbReference type="OrthoDB" id="9930126at2"/>
<protein>
    <submittedName>
        <fullName evidence="1">Uncharacterized protein</fullName>
    </submittedName>
</protein>
<dbReference type="EMBL" id="FOUZ01000014">
    <property type="protein sequence ID" value="SFN54316.1"/>
    <property type="molecule type" value="Genomic_DNA"/>
</dbReference>
<accession>A0A1I4ZVP7</accession>
<sequence>MKNSRTYYLLLSENITVEMLQKLLIYLYQSKEITQREPILEAYFTTNHLQSKFYHIAEDFYCLNSNQELFKWIEVDFIQQKNKVQPTFEIPPFPKPLHEMENLDSSIEIKKTWWKFWKN</sequence>
<dbReference type="STRING" id="684065.SAMN05421738_11489"/>